<feature type="domain" description="RNase H type-2" evidence="3">
    <location>
        <begin position="1"/>
        <end position="37"/>
    </location>
</feature>
<dbReference type="EC" id="3.1.26.4" evidence="1"/>
<evidence type="ECO:0000256" key="1">
    <source>
        <dbReference type="RuleBase" id="RU003515"/>
    </source>
</evidence>
<dbReference type="GO" id="GO:0003676">
    <property type="term" value="F:nucleic acid binding"/>
    <property type="evidence" value="ECO:0007669"/>
    <property type="project" value="InterPro"/>
</dbReference>
<evidence type="ECO:0000259" key="3">
    <source>
        <dbReference type="Pfam" id="PF01351"/>
    </source>
</evidence>
<comment type="catalytic activity">
    <reaction evidence="1">
        <text>Endonucleolytic cleavage to 5'-phosphomonoester.</text>
        <dbReference type="EC" id="3.1.26.4"/>
    </reaction>
</comment>
<dbReference type="Gene3D" id="3.30.420.10">
    <property type="entry name" value="Ribonuclease H-like superfamily/Ribonuclease H"/>
    <property type="match status" value="1"/>
</dbReference>
<dbReference type="OrthoDB" id="7462577at2759"/>
<keyword evidence="1" id="KW-0255">Endonuclease</keyword>
<dbReference type="Proteomes" id="UP000737018">
    <property type="component" value="Unassembled WGS sequence"/>
</dbReference>
<feature type="compositionally biased region" description="Polar residues" evidence="2">
    <location>
        <begin position="90"/>
        <end position="103"/>
    </location>
</feature>
<gene>
    <name evidence="4" type="ORF">CMV_021171</name>
</gene>
<comment type="caution">
    <text evidence="4">The sequence shown here is derived from an EMBL/GenBank/DDBJ whole genome shotgun (WGS) entry which is preliminary data.</text>
</comment>
<sequence>MGIDEAKRGLVLGPMVYNCLNCALSYQKTLSSLNFADLMMTRRGNGYYTTPSTCKVVGRLQKEEALQVHVNKASELVCVRRKDVPPVQQSPPIQKSSAASHHQ</sequence>
<feature type="region of interest" description="Disordered" evidence="2">
    <location>
        <begin position="84"/>
        <end position="103"/>
    </location>
</feature>
<dbReference type="Pfam" id="PF01351">
    <property type="entry name" value="RNase_HII"/>
    <property type="match status" value="1"/>
</dbReference>
<keyword evidence="5" id="KW-1185">Reference proteome</keyword>
<evidence type="ECO:0000313" key="4">
    <source>
        <dbReference type="EMBL" id="KAF3953379.1"/>
    </source>
</evidence>
<protein>
    <recommendedName>
        <fullName evidence="1">Ribonuclease</fullName>
        <ecNumber evidence="1">3.1.26.4</ecNumber>
    </recommendedName>
</protein>
<keyword evidence="1" id="KW-0540">Nuclease</keyword>
<dbReference type="AlphaFoldDB" id="A0A8J4QUW9"/>
<proteinExistence type="inferred from homology"/>
<name>A0A8J4QUW9_9ROSI</name>
<evidence type="ECO:0000256" key="2">
    <source>
        <dbReference type="SAM" id="MobiDB-lite"/>
    </source>
</evidence>
<dbReference type="InterPro" id="IPR036397">
    <property type="entry name" value="RNaseH_sf"/>
</dbReference>
<organism evidence="4 5">
    <name type="scientific">Castanea mollissima</name>
    <name type="common">Chinese chestnut</name>
    <dbReference type="NCBI Taxonomy" id="60419"/>
    <lineage>
        <taxon>Eukaryota</taxon>
        <taxon>Viridiplantae</taxon>
        <taxon>Streptophyta</taxon>
        <taxon>Embryophyta</taxon>
        <taxon>Tracheophyta</taxon>
        <taxon>Spermatophyta</taxon>
        <taxon>Magnoliopsida</taxon>
        <taxon>eudicotyledons</taxon>
        <taxon>Gunneridae</taxon>
        <taxon>Pentapetalae</taxon>
        <taxon>rosids</taxon>
        <taxon>fabids</taxon>
        <taxon>Fagales</taxon>
        <taxon>Fagaceae</taxon>
        <taxon>Castanea</taxon>
    </lineage>
</organism>
<dbReference type="InterPro" id="IPR024567">
    <property type="entry name" value="RNase_HII/HIII_dom"/>
</dbReference>
<dbReference type="EMBL" id="JRKL02004104">
    <property type="protein sequence ID" value="KAF3953379.1"/>
    <property type="molecule type" value="Genomic_DNA"/>
</dbReference>
<reference evidence="4" key="1">
    <citation type="submission" date="2020-03" db="EMBL/GenBank/DDBJ databases">
        <title>Castanea mollissima Vanexum genome sequencing.</title>
        <authorList>
            <person name="Staton M."/>
        </authorList>
    </citation>
    <scope>NUCLEOTIDE SEQUENCE</scope>
    <source>
        <tissue evidence="4">Leaf</tissue>
    </source>
</reference>
<comment type="similarity">
    <text evidence="1">Belongs to the RNase HII family.</text>
</comment>
<comment type="function">
    <text evidence="1">Endonuclease that specifically degrades the RNA of RNA-DNA hybrids.</text>
</comment>
<evidence type="ECO:0000313" key="5">
    <source>
        <dbReference type="Proteomes" id="UP000737018"/>
    </source>
</evidence>
<accession>A0A8J4QUW9</accession>
<keyword evidence="1" id="KW-0378">Hydrolase</keyword>